<dbReference type="EMBL" id="FQXE01000027">
    <property type="protein sequence ID" value="SHI49196.1"/>
    <property type="molecule type" value="Genomic_DNA"/>
</dbReference>
<sequence>MIIKKILNKILSKPLPTGSEVPIPIPEDKIGGSMLTTNSKTLDRPLVVIDVGCRWGFAERFMQDADKFRVYGFDPDREECERLTKIYGHKAPITLVPLGLAGTSGLRTLYITSEPACSSLLPPDPELTASYPSLYCARQEREIQVETTTLDLWVEGTDISAVDYIKVDTQGTELEILQGGSNTLEKVRSLEVEVEFNPIYQGQPLFSDVDLFLRKKGFVLWKLTNQVHYSRGAAARAPLGEDTIFYDDKYRISHLMYGGQLYWGNAHYIHKTVLRPDLVSESQRARDVALFNVLGMNDVVQHIYSFQENID</sequence>
<dbReference type="AlphaFoldDB" id="A0A1M6BKJ4"/>
<proteinExistence type="predicted"/>
<dbReference type="STRING" id="658167.SAMN04488135_1277"/>
<dbReference type="NCBIfam" id="TIGR01444">
    <property type="entry name" value="fkbM_fam"/>
    <property type="match status" value="1"/>
</dbReference>
<dbReference type="OrthoDB" id="255821at2"/>
<evidence type="ECO:0000313" key="2">
    <source>
        <dbReference type="EMBL" id="SHI49196.1"/>
    </source>
</evidence>
<keyword evidence="3" id="KW-1185">Reference proteome</keyword>
<protein>
    <submittedName>
        <fullName evidence="2">Methyltransferase, FkbM family</fullName>
    </submittedName>
</protein>
<keyword evidence="2" id="KW-0489">Methyltransferase</keyword>
<dbReference type="PANTHER" id="PTHR36973:SF4">
    <property type="entry name" value="NODULATION PROTEIN"/>
    <property type="match status" value="1"/>
</dbReference>
<dbReference type="InterPro" id="IPR053188">
    <property type="entry name" value="FkbM_Methyltransferase"/>
</dbReference>
<feature type="domain" description="Methyltransferase FkbM" evidence="1">
    <location>
        <begin position="59"/>
        <end position="219"/>
    </location>
</feature>
<gene>
    <name evidence="2" type="ORF">SAMN04488135_1277</name>
</gene>
<dbReference type="PANTHER" id="PTHR36973">
    <property type="entry name" value="SLL1456 PROTEIN-RELATED"/>
    <property type="match status" value="1"/>
</dbReference>
<accession>A0A1M6BKJ4</accession>
<dbReference type="GO" id="GO:0008171">
    <property type="term" value="F:O-methyltransferase activity"/>
    <property type="evidence" value="ECO:0007669"/>
    <property type="project" value="TreeGrafter"/>
</dbReference>
<dbReference type="SUPFAM" id="SSF53335">
    <property type="entry name" value="S-adenosyl-L-methionine-dependent methyltransferases"/>
    <property type="match status" value="1"/>
</dbReference>
<evidence type="ECO:0000259" key="1">
    <source>
        <dbReference type="Pfam" id="PF05050"/>
    </source>
</evidence>
<reference evidence="2 3" key="1">
    <citation type="submission" date="2016-11" db="EMBL/GenBank/DDBJ databases">
        <authorList>
            <person name="Jaros S."/>
            <person name="Januszkiewicz K."/>
            <person name="Wedrychowicz H."/>
        </authorList>
    </citation>
    <scope>NUCLEOTIDE SEQUENCE [LARGE SCALE GENOMIC DNA]</scope>
    <source>
        <strain evidence="2 3">CGMCC 1.10190</strain>
    </source>
</reference>
<evidence type="ECO:0000313" key="3">
    <source>
        <dbReference type="Proteomes" id="UP000184226"/>
    </source>
</evidence>
<keyword evidence="2" id="KW-0808">Transferase</keyword>
<name>A0A1M6BKJ4_9BURK</name>
<dbReference type="Gene3D" id="3.40.50.150">
    <property type="entry name" value="Vaccinia Virus protein VP39"/>
    <property type="match status" value="1"/>
</dbReference>
<organism evidence="2 3">
    <name type="scientific">Pollutimonas bauzanensis</name>
    <dbReference type="NCBI Taxonomy" id="658167"/>
    <lineage>
        <taxon>Bacteria</taxon>
        <taxon>Pseudomonadati</taxon>
        <taxon>Pseudomonadota</taxon>
        <taxon>Betaproteobacteria</taxon>
        <taxon>Burkholderiales</taxon>
        <taxon>Alcaligenaceae</taxon>
        <taxon>Pollutimonas</taxon>
    </lineage>
</organism>
<dbReference type="Proteomes" id="UP000184226">
    <property type="component" value="Unassembled WGS sequence"/>
</dbReference>
<dbReference type="RefSeq" id="WP_073110167.1">
    <property type="nucleotide sequence ID" value="NZ_FQXE01000027.1"/>
</dbReference>
<dbReference type="InterPro" id="IPR029063">
    <property type="entry name" value="SAM-dependent_MTases_sf"/>
</dbReference>
<dbReference type="InterPro" id="IPR006342">
    <property type="entry name" value="FkbM_mtfrase"/>
</dbReference>
<dbReference type="GO" id="GO:0032259">
    <property type="term" value="P:methylation"/>
    <property type="evidence" value="ECO:0007669"/>
    <property type="project" value="UniProtKB-KW"/>
</dbReference>
<dbReference type="Pfam" id="PF05050">
    <property type="entry name" value="Methyltransf_21"/>
    <property type="match status" value="1"/>
</dbReference>